<keyword evidence="1" id="KW-1133">Transmembrane helix</keyword>
<name>E6LPI5_9FIRM</name>
<dbReference type="Proteomes" id="UP000003434">
    <property type="component" value="Unassembled WGS sequence"/>
</dbReference>
<comment type="caution">
    <text evidence="2">The sequence shown here is derived from an EMBL/GenBank/DDBJ whole genome shotgun (WGS) entry which is preliminary data.</text>
</comment>
<feature type="transmembrane region" description="Helical" evidence="1">
    <location>
        <begin position="12"/>
        <end position="29"/>
    </location>
</feature>
<evidence type="ECO:0000256" key="1">
    <source>
        <dbReference type="SAM" id="Phobius"/>
    </source>
</evidence>
<dbReference type="EMBL" id="AEPW01000077">
    <property type="protein sequence ID" value="EFU76254.1"/>
    <property type="molecule type" value="Genomic_DNA"/>
</dbReference>
<dbReference type="AlphaFoldDB" id="E6LPI5"/>
<reference evidence="2 3" key="1">
    <citation type="submission" date="2010-12" db="EMBL/GenBank/DDBJ databases">
        <authorList>
            <person name="Muzny D."/>
            <person name="Qin X."/>
            <person name="Deng J."/>
            <person name="Jiang H."/>
            <person name="Liu Y."/>
            <person name="Qu J."/>
            <person name="Song X.-Z."/>
            <person name="Zhang L."/>
            <person name="Thornton R."/>
            <person name="Coyle M."/>
            <person name="Francisco L."/>
            <person name="Jackson L."/>
            <person name="Javaid M."/>
            <person name="Korchina V."/>
            <person name="Kovar C."/>
            <person name="Mata R."/>
            <person name="Mathew T."/>
            <person name="Ngo R."/>
            <person name="Nguyen L."/>
            <person name="Nguyen N."/>
            <person name="Okwuonu G."/>
            <person name="Ongeri F."/>
            <person name="Pham C."/>
            <person name="Simmons D."/>
            <person name="Wilczek-Boney K."/>
            <person name="Hale W."/>
            <person name="Jakkamsetti A."/>
            <person name="Pham P."/>
            <person name="Ruth R."/>
            <person name="San Lucas F."/>
            <person name="Warren J."/>
            <person name="Zhang J."/>
            <person name="Zhao Z."/>
            <person name="Zhou C."/>
            <person name="Zhu D."/>
            <person name="Lee S."/>
            <person name="Bess C."/>
            <person name="Blankenburg K."/>
            <person name="Forbes L."/>
            <person name="Fu Q."/>
            <person name="Gubbala S."/>
            <person name="Hirani K."/>
            <person name="Jayaseelan J.C."/>
            <person name="Lara F."/>
            <person name="Munidasa M."/>
            <person name="Palculict T."/>
            <person name="Patil S."/>
            <person name="Pu L.-L."/>
            <person name="Saada N."/>
            <person name="Tang L."/>
            <person name="Weissenberger G."/>
            <person name="Zhu Y."/>
            <person name="Hemphill L."/>
            <person name="Shang Y."/>
            <person name="Youmans B."/>
            <person name="Ayvaz T."/>
            <person name="Ross M."/>
            <person name="Santibanez J."/>
            <person name="Aqrawi P."/>
            <person name="Gross S."/>
            <person name="Joshi V."/>
            <person name="Fowler G."/>
            <person name="Nazareth L."/>
            <person name="Reid J."/>
            <person name="Worley K."/>
            <person name="Petrosino J."/>
            <person name="Highlander S."/>
            <person name="Gibbs R."/>
        </authorList>
    </citation>
    <scope>NUCLEOTIDE SEQUENCE [LARGE SCALE GENOMIC DNA]</scope>
    <source>
        <strain evidence="2 3">DSM 3986</strain>
    </source>
</reference>
<accession>E6LPI5</accession>
<evidence type="ECO:0000313" key="3">
    <source>
        <dbReference type="Proteomes" id="UP000003434"/>
    </source>
</evidence>
<keyword evidence="1" id="KW-0812">Transmembrane</keyword>
<dbReference type="HOGENOM" id="CLU_3311832_0_0_9"/>
<dbReference type="eggNOG" id="ENOG502ZCNT">
    <property type="taxonomic scope" value="Bacteria"/>
</dbReference>
<proteinExistence type="predicted"/>
<organism evidence="2 3">
    <name type="scientific">Lachnoanaerobaculum saburreum DSM 3986</name>
    <dbReference type="NCBI Taxonomy" id="887325"/>
    <lineage>
        <taxon>Bacteria</taxon>
        <taxon>Bacillati</taxon>
        <taxon>Bacillota</taxon>
        <taxon>Clostridia</taxon>
        <taxon>Lachnospirales</taxon>
        <taxon>Lachnospiraceae</taxon>
        <taxon>Lachnoanaerobaculum</taxon>
    </lineage>
</organism>
<gene>
    <name evidence="2" type="ORF">HMPREF0381_1870</name>
</gene>
<sequence>MAVFLSTLLGSVVKAIIFGILALIGIKLGKKVRDIRRGK</sequence>
<protein>
    <submittedName>
        <fullName evidence="2">Uncharacterized protein</fullName>
    </submittedName>
</protein>
<evidence type="ECO:0000313" key="2">
    <source>
        <dbReference type="EMBL" id="EFU76254.1"/>
    </source>
</evidence>
<keyword evidence="1" id="KW-0472">Membrane</keyword>